<dbReference type="Proteomes" id="UP001597387">
    <property type="component" value="Unassembled WGS sequence"/>
</dbReference>
<dbReference type="InterPro" id="IPR003673">
    <property type="entry name" value="CoA-Trfase_fam_III"/>
</dbReference>
<dbReference type="InterPro" id="IPR044855">
    <property type="entry name" value="CoA-Trfase_III_dom3_sf"/>
</dbReference>
<sequence length="385" mass="42148">MKRPLEGLIVLEFCQFLAGPLAGLKLADLGARVIKIERPVKGEACRQLAIKNLFVENDSLLFHTINRDKESYAADLKNPEDLERVKKLIAKADIMTHNFRPGVMEKIGLDFESAKAINPKIIYGVVTGYGDKGPWANKPGQDLLVQSLSGLTQLTGTKNDGPVPFGLSVADTMCGNHLAQGLLAALLKRAKTGKGVLVEVSLLESTLDLQFEVLTTYLNDGARLPQRSAVRGSGHAYLSAPYGIYHTADGYLALAMGNLHNIAAAIGCDISEHFAESSSWFDKRDEIGVLFSGIIVQKNTEEWIYILEHAGVWCARVLNYQEVFHQDAVKQAEAIQSVKTSQNTEIKTTRSPIKINESRLYSAKSAPKVGAGNTLINQEFNLENI</sequence>
<evidence type="ECO:0000313" key="2">
    <source>
        <dbReference type="EMBL" id="MFD2163856.1"/>
    </source>
</evidence>
<accession>A0ABW4ZPV3</accession>
<dbReference type="InterPro" id="IPR050483">
    <property type="entry name" value="CoA-transferase_III_domain"/>
</dbReference>
<dbReference type="EMBL" id="JBHUHZ010000003">
    <property type="protein sequence ID" value="MFD2163856.1"/>
    <property type="molecule type" value="Genomic_DNA"/>
</dbReference>
<dbReference type="Gene3D" id="3.30.1540.10">
    <property type="entry name" value="formyl-coa transferase, domain 3"/>
    <property type="match status" value="1"/>
</dbReference>
<dbReference type="Gene3D" id="3.40.50.10540">
    <property type="entry name" value="Crotonobetainyl-coa:carnitine coa-transferase, domain 1"/>
    <property type="match status" value="1"/>
</dbReference>
<dbReference type="PANTHER" id="PTHR48207">
    <property type="entry name" value="SUCCINATE--HYDROXYMETHYLGLUTARATE COA-TRANSFERASE"/>
    <property type="match status" value="1"/>
</dbReference>
<evidence type="ECO:0000256" key="1">
    <source>
        <dbReference type="ARBA" id="ARBA00022679"/>
    </source>
</evidence>
<protein>
    <submittedName>
        <fullName evidence="2">CaiB/BaiF CoA transferase family protein</fullName>
    </submittedName>
</protein>
<organism evidence="2 3">
    <name type="scientific">Paradesertivirga mongoliensis</name>
    <dbReference type="NCBI Taxonomy" id="2100740"/>
    <lineage>
        <taxon>Bacteria</taxon>
        <taxon>Pseudomonadati</taxon>
        <taxon>Bacteroidota</taxon>
        <taxon>Sphingobacteriia</taxon>
        <taxon>Sphingobacteriales</taxon>
        <taxon>Sphingobacteriaceae</taxon>
        <taxon>Paradesertivirga</taxon>
    </lineage>
</organism>
<comment type="caution">
    <text evidence="2">The sequence shown here is derived from an EMBL/GenBank/DDBJ whole genome shotgun (WGS) entry which is preliminary data.</text>
</comment>
<dbReference type="InterPro" id="IPR023606">
    <property type="entry name" value="CoA-Trfase_III_dom_1_sf"/>
</dbReference>
<dbReference type="Pfam" id="PF02515">
    <property type="entry name" value="CoA_transf_3"/>
    <property type="match status" value="1"/>
</dbReference>
<gene>
    <name evidence="2" type="ORF">ACFSJU_15720</name>
</gene>
<name>A0ABW4ZPV3_9SPHI</name>
<proteinExistence type="predicted"/>
<dbReference type="PANTHER" id="PTHR48207:SF4">
    <property type="entry name" value="BLL6097 PROTEIN"/>
    <property type="match status" value="1"/>
</dbReference>
<keyword evidence="1 2" id="KW-0808">Transferase</keyword>
<evidence type="ECO:0000313" key="3">
    <source>
        <dbReference type="Proteomes" id="UP001597387"/>
    </source>
</evidence>
<dbReference type="RefSeq" id="WP_255905012.1">
    <property type="nucleotide sequence ID" value="NZ_JAFMZO010000004.1"/>
</dbReference>
<dbReference type="SUPFAM" id="SSF89796">
    <property type="entry name" value="CoA-transferase family III (CaiB/BaiF)"/>
    <property type="match status" value="1"/>
</dbReference>
<reference evidence="3" key="1">
    <citation type="journal article" date="2019" name="Int. J. Syst. Evol. Microbiol.">
        <title>The Global Catalogue of Microorganisms (GCM) 10K type strain sequencing project: providing services to taxonomists for standard genome sequencing and annotation.</title>
        <authorList>
            <consortium name="The Broad Institute Genomics Platform"/>
            <consortium name="The Broad Institute Genome Sequencing Center for Infectious Disease"/>
            <person name="Wu L."/>
            <person name="Ma J."/>
        </authorList>
    </citation>
    <scope>NUCLEOTIDE SEQUENCE [LARGE SCALE GENOMIC DNA]</scope>
    <source>
        <strain evidence="3">KCTC 42217</strain>
    </source>
</reference>
<dbReference type="GO" id="GO:0016740">
    <property type="term" value="F:transferase activity"/>
    <property type="evidence" value="ECO:0007669"/>
    <property type="project" value="UniProtKB-KW"/>
</dbReference>
<keyword evidence="3" id="KW-1185">Reference proteome</keyword>